<organism evidence="3 4">
    <name type="scientific">Amycolatopsis camponoti</name>
    <dbReference type="NCBI Taxonomy" id="2606593"/>
    <lineage>
        <taxon>Bacteria</taxon>
        <taxon>Bacillati</taxon>
        <taxon>Actinomycetota</taxon>
        <taxon>Actinomycetes</taxon>
        <taxon>Pseudonocardiales</taxon>
        <taxon>Pseudonocardiaceae</taxon>
        <taxon>Amycolatopsis</taxon>
    </lineage>
</organism>
<dbReference type="Pfam" id="PF13576">
    <property type="entry name" value="Pentapeptide_3"/>
    <property type="match status" value="3"/>
</dbReference>
<protein>
    <recommendedName>
        <fullName evidence="5">Pentapeptide repeat-containing protein</fullName>
    </recommendedName>
</protein>
<feature type="transmembrane region" description="Helical" evidence="2">
    <location>
        <begin position="44"/>
        <end position="67"/>
    </location>
</feature>
<evidence type="ECO:0000256" key="1">
    <source>
        <dbReference type="SAM" id="MobiDB-lite"/>
    </source>
</evidence>
<sequence length="643" mass="69547">MTTEPPTPDPLGPAPLPDSPPLSLLTYRPPVVPAEELPVLSHRAMAWAAGALVVLGVGLAVGLLVAFGGGGHADQLDAIKTAGTIVVGAGGAAALWLTARRQRTSELSLNQVRAAHAATVADAEARRITDLYGKAADQLGSPQAPARLAGLYALERLAQDNPAQRQTIVDLLCAYLRMPYTPPRREPAPPSVARPSGVPRPLLSGPARQRASVRLAPPAPRGGTPSATEAEQEYQVRRTAQAILFRHLVYGTEDGPVSTFWADISLDLVGAVLGPANLIGCRVVAVDFTNVTFTGDVWFDRTRFGLSAVFTGARFTGEAGFSHARFDHDVRFGRVTFDGDARFAEADFGGSAKFDRADFRGPAVFTGAKFSQAASFADARFGDRAEFDKARFVQGWFGGARFGGNAFFTHSEFSAYASFKEVRFAGAFTQFGNATLASSEFFTAEFGRNTDFTETRFTGDASFTMAKFPEGVEFVRTEFGDVNFGGTRFALFAAFTEAKFAGVTRFYECHFGDRAEFQRTRFAADVWFENTEFADIAVFGAAEFGGSARFLHTRFGDVGGFARARFDGDVFFDDVRFDGPVGFVGARFARPLRIERVWVRLTGHKRKLETDSTWPPGTVIRVPGEADPLPEGWGVLELEEAAE</sequence>
<feature type="region of interest" description="Disordered" evidence="1">
    <location>
        <begin position="183"/>
        <end position="233"/>
    </location>
</feature>
<evidence type="ECO:0000313" key="3">
    <source>
        <dbReference type="EMBL" id="VVJ20765.1"/>
    </source>
</evidence>
<feature type="compositionally biased region" description="Pro residues" evidence="1">
    <location>
        <begin position="1"/>
        <end position="20"/>
    </location>
</feature>
<feature type="region of interest" description="Disordered" evidence="1">
    <location>
        <begin position="1"/>
        <end position="22"/>
    </location>
</feature>
<keyword evidence="2" id="KW-0812">Transmembrane</keyword>
<evidence type="ECO:0008006" key="5">
    <source>
        <dbReference type="Google" id="ProtNLM"/>
    </source>
</evidence>
<dbReference type="EMBL" id="CABVGP010000002">
    <property type="protein sequence ID" value="VVJ20765.1"/>
    <property type="molecule type" value="Genomic_DNA"/>
</dbReference>
<dbReference type="AlphaFoldDB" id="A0A6I8LYN4"/>
<dbReference type="RefSeq" id="WP_155545821.1">
    <property type="nucleotide sequence ID" value="NZ_CABVGP010000002.1"/>
</dbReference>
<dbReference type="InterPro" id="IPR001646">
    <property type="entry name" value="5peptide_repeat"/>
</dbReference>
<dbReference type="Proteomes" id="UP000399805">
    <property type="component" value="Unassembled WGS sequence"/>
</dbReference>
<accession>A0A6I8LYN4</accession>
<keyword evidence="2" id="KW-0472">Membrane</keyword>
<gene>
    <name evidence="3" type="ORF">AA23TX_05786</name>
</gene>
<keyword evidence="2" id="KW-1133">Transmembrane helix</keyword>
<evidence type="ECO:0000256" key="2">
    <source>
        <dbReference type="SAM" id="Phobius"/>
    </source>
</evidence>
<name>A0A6I8LYN4_9PSEU</name>
<evidence type="ECO:0000313" key="4">
    <source>
        <dbReference type="Proteomes" id="UP000399805"/>
    </source>
</evidence>
<reference evidence="3 4" key="1">
    <citation type="submission" date="2019-09" db="EMBL/GenBank/DDBJ databases">
        <authorList>
            <person name="Leyn A S."/>
        </authorList>
    </citation>
    <scope>NUCLEOTIDE SEQUENCE [LARGE SCALE GENOMIC DNA]</scope>
    <source>
        <strain evidence="3">AA231_1</strain>
    </source>
</reference>
<proteinExistence type="predicted"/>
<feature type="transmembrane region" description="Helical" evidence="2">
    <location>
        <begin position="79"/>
        <end position="99"/>
    </location>
</feature>
<keyword evidence="4" id="KW-1185">Reference proteome</keyword>
<dbReference type="Gene3D" id="2.160.20.80">
    <property type="entry name" value="E3 ubiquitin-protein ligase SopA"/>
    <property type="match status" value="1"/>
</dbReference>